<keyword evidence="3" id="KW-1185">Reference proteome</keyword>
<dbReference type="RefSeq" id="WP_137615970.1">
    <property type="nucleotide sequence ID" value="NZ_BJDI01000005.1"/>
</dbReference>
<keyword evidence="1" id="KW-0732">Signal</keyword>
<dbReference type="Proteomes" id="UP001596171">
    <property type="component" value="Unassembled WGS sequence"/>
</dbReference>
<organism evidence="2 3">
    <name type="scientific">Lactiplantibacillus nangangensis</name>
    <dbReference type="NCBI Taxonomy" id="2559917"/>
    <lineage>
        <taxon>Bacteria</taxon>
        <taxon>Bacillati</taxon>
        <taxon>Bacillota</taxon>
        <taxon>Bacilli</taxon>
        <taxon>Lactobacillales</taxon>
        <taxon>Lactobacillaceae</taxon>
        <taxon>Lactiplantibacillus</taxon>
    </lineage>
</organism>
<gene>
    <name evidence="2" type="ORF">ACFP1L_13665</name>
</gene>
<reference evidence="3" key="1">
    <citation type="journal article" date="2019" name="Int. J. Syst. Evol. Microbiol.">
        <title>The Global Catalogue of Microorganisms (GCM) 10K type strain sequencing project: providing services to taxonomists for standard genome sequencing and annotation.</title>
        <authorList>
            <consortium name="The Broad Institute Genomics Platform"/>
            <consortium name="The Broad Institute Genome Sequencing Center for Infectious Disease"/>
            <person name="Wu L."/>
            <person name="Ma J."/>
        </authorList>
    </citation>
    <scope>NUCLEOTIDE SEQUENCE [LARGE SCALE GENOMIC DNA]</scope>
    <source>
        <strain evidence="3">CCM 8930</strain>
    </source>
</reference>
<sequence length="165" mass="17494">MKNRWGVFGMALILSLGLAGCQSAASGNGLADKQVQSAAPTVTAVSKVHRTDYLGRWVNASEHLALYLNANQQLALFQTGRTTIKGNFNLKLAKNDQATLSQRDLGTTSLALDDATNMTLTTGKRTIKLAKDTGWSPQHSDMPTTTTAALQGASLVSGTGLKPNY</sequence>
<protein>
    <recommendedName>
        <fullName evidence="4">Lipoprotein</fullName>
    </recommendedName>
</protein>
<name>A0ABW1SML1_9LACO</name>
<evidence type="ECO:0008006" key="4">
    <source>
        <dbReference type="Google" id="ProtNLM"/>
    </source>
</evidence>
<evidence type="ECO:0000313" key="2">
    <source>
        <dbReference type="EMBL" id="MFC6202915.1"/>
    </source>
</evidence>
<feature type="chain" id="PRO_5046714371" description="Lipoprotein" evidence="1">
    <location>
        <begin position="25"/>
        <end position="165"/>
    </location>
</feature>
<feature type="signal peptide" evidence="1">
    <location>
        <begin position="1"/>
        <end position="24"/>
    </location>
</feature>
<accession>A0ABW1SML1</accession>
<comment type="caution">
    <text evidence="2">The sequence shown here is derived from an EMBL/GenBank/DDBJ whole genome shotgun (WGS) entry which is preliminary data.</text>
</comment>
<proteinExistence type="predicted"/>
<evidence type="ECO:0000313" key="3">
    <source>
        <dbReference type="Proteomes" id="UP001596171"/>
    </source>
</evidence>
<evidence type="ECO:0000256" key="1">
    <source>
        <dbReference type="SAM" id="SignalP"/>
    </source>
</evidence>
<dbReference type="PROSITE" id="PS51257">
    <property type="entry name" value="PROKAR_LIPOPROTEIN"/>
    <property type="match status" value="1"/>
</dbReference>
<dbReference type="EMBL" id="JBHSSE010000028">
    <property type="protein sequence ID" value="MFC6202915.1"/>
    <property type="molecule type" value="Genomic_DNA"/>
</dbReference>